<feature type="compositionally biased region" description="Polar residues" evidence="2">
    <location>
        <begin position="44"/>
        <end position="65"/>
    </location>
</feature>
<feature type="coiled-coil region" evidence="1">
    <location>
        <begin position="187"/>
        <end position="251"/>
    </location>
</feature>
<feature type="compositionally biased region" description="Polar residues" evidence="2">
    <location>
        <begin position="473"/>
        <end position="490"/>
    </location>
</feature>
<feature type="coiled-coil region" evidence="1">
    <location>
        <begin position="305"/>
        <end position="332"/>
    </location>
</feature>
<dbReference type="GeneID" id="25290271"/>
<dbReference type="AlphaFoldDB" id="A0A0D2FZ62"/>
<feature type="compositionally biased region" description="Basic and acidic residues" evidence="2">
    <location>
        <begin position="491"/>
        <end position="505"/>
    </location>
</feature>
<reference evidence="3 4" key="1">
    <citation type="submission" date="2015-01" db="EMBL/GenBank/DDBJ databases">
        <title>The Genome Sequence of Rhinocladiella mackenzie CBS 650.93.</title>
        <authorList>
            <consortium name="The Broad Institute Genomics Platform"/>
            <person name="Cuomo C."/>
            <person name="de Hoog S."/>
            <person name="Gorbushina A."/>
            <person name="Stielow B."/>
            <person name="Teixiera M."/>
            <person name="Abouelleil A."/>
            <person name="Chapman S.B."/>
            <person name="Priest M."/>
            <person name="Young S.K."/>
            <person name="Wortman J."/>
            <person name="Nusbaum C."/>
            <person name="Birren B."/>
        </authorList>
    </citation>
    <scope>NUCLEOTIDE SEQUENCE [LARGE SCALE GENOMIC DNA]</scope>
    <source>
        <strain evidence="3 4">CBS 650.93</strain>
    </source>
</reference>
<dbReference type="EMBL" id="KN847476">
    <property type="protein sequence ID" value="KIX07547.1"/>
    <property type="molecule type" value="Genomic_DNA"/>
</dbReference>
<feature type="region of interest" description="Disordered" evidence="2">
    <location>
        <begin position="1"/>
        <end position="67"/>
    </location>
</feature>
<accession>A0A0D2FZ62</accession>
<dbReference type="HOGENOM" id="CLU_015530_0_1_1"/>
<evidence type="ECO:0000256" key="1">
    <source>
        <dbReference type="SAM" id="Coils"/>
    </source>
</evidence>
<evidence type="ECO:0000256" key="2">
    <source>
        <dbReference type="SAM" id="MobiDB-lite"/>
    </source>
</evidence>
<dbReference type="Proteomes" id="UP000053617">
    <property type="component" value="Unassembled WGS sequence"/>
</dbReference>
<keyword evidence="1" id="KW-0175">Coiled coil</keyword>
<evidence type="ECO:0008006" key="5">
    <source>
        <dbReference type="Google" id="ProtNLM"/>
    </source>
</evidence>
<proteinExistence type="predicted"/>
<sequence>MKKSFIERIFPHPSGSLPQYEPESAAPSRSPRSPPRIVLKDSVASPSGSRNASTSPRHFTPSLSSPLVRYDDPFLQVERAAKSLERTFQSLLDAQSEGLIEGIGAEPNNDASSAGSPTPTPSVSTPPRREKEPRAVPVRQPQTKKISLRGARQRIAKSMRELAAVKDWELRLIDKEVVARHNALKHASDLESRRKLLQDEIEKIQAETGATSLRSEVQQVEHDIRELENTLFELRARHRQLQNQVRELESSKDSKLSSFKESFILNENQVKRFLRQPPVPQSLSTARDPGMYALKPERRSLQGAQDQWTSEIEMLNLRKSDVENEKQALEVGSKLWREAVHRIREFEKELRTQTNNLSQPQLHSTTGGGDTFATGQSTTAAAAGDTSLQVVLNKLSSLITSLQQDLAYAESKNWNLLICSIGAELAAFEQARDLLQETANWPHGTSVHGGNEQNLVDEDDQITPYEDLLSGGVIQTNGAGSRSPGESSNHSLEDTLREFEKRKEQSSGAVYESSRPGATDFLDDGFGPSTVPGPVSASTNPPDPTSESEDDDPGPDFLLSHT</sequence>
<feature type="compositionally biased region" description="Basic and acidic residues" evidence="2">
    <location>
        <begin position="1"/>
        <end position="10"/>
    </location>
</feature>
<evidence type="ECO:0000313" key="4">
    <source>
        <dbReference type="Proteomes" id="UP000053617"/>
    </source>
</evidence>
<dbReference type="VEuPathDB" id="FungiDB:Z518_02200"/>
<evidence type="ECO:0000313" key="3">
    <source>
        <dbReference type="EMBL" id="KIX07547.1"/>
    </source>
</evidence>
<organism evidence="3 4">
    <name type="scientific">Rhinocladiella mackenziei CBS 650.93</name>
    <dbReference type="NCBI Taxonomy" id="1442369"/>
    <lineage>
        <taxon>Eukaryota</taxon>
        <taxon>Fungi</taxon>
        <taxon>Dikarya</taxon>
        <taxon>Ascomycota</taxon>
        <taxon>Pezizomycotina</taxon>
        <taxon>Eurotiomycetes</taxon>
        <taxon>Chaetothyriomycetidae</taxon>
        <taxon>Chaetothyriales</taxon>
        <taxon>Herpotrichiellaceae</taxon>
        <taxon>Rhinocladiella</taxon>
    </lineage>
</organism>
<dbReference type="OrthoDB" id="5342758at2759"/>
<gene>
    <name evidence="3" type="ORF">Z518_02200</name>
</gene>
<feature type="region of interest" description="Disordered" evidence="2">
    <location>
        <begin position="471"/>
        <end position="562"/>
    </location>
</feature>
<feature type="region of interest" description="Disordered" evidence="2">
    <location>
        <begin position="351"/>
        <end position="376"/>
    </location>
</feature>
<feature type="compositionally biased region" description="Low complexity" evidence="2">
    <location>
        <begin position="112"/>
        <end position="126"/>
    </location>
</feature>
<name>A0A0D2FZ62_9EURO</name>
<protein>
    <recommendedName>
        <fullName evidence="5">Autophagy-related protein 28</fullName>
    </recommendedName>
</protein>
<feature type="compositionally biased region" description="Polar residues" evidence="2">
    <location>
        <begin position="352"/>
        <end position="365"/>
    </location>
</feature>
<keyword evidence="4" id="KW-1185">Reference proteome</keyword>
<feature type="region of interest" description="Disordered" evidence="2">
    <location>
        <begin position="102"/>
        <end position="145"/>
    </location>
</feature>
<dbReference type="RefSeq" id="XP_013274683.1">
    <property type="nucleotide sequence ID" value="XM_013419229.1"/>
</dbReference>
<feature type="compositionally biased region" description="Low complexity" evidence="2">
    <location>
        <begin position="21"/>
        <end position="31"/>
    </location>
</feature>
<dbReference type="STRING" id="1442369.A0A0D2FZ62"/>